<reference evidence="13" key="1">
    <citation type="submission" date="2025-08" db="UniProtKB">
        <authorList>
            <consortium name="Ensembl"/>
        </authorList>
    </citation>
    <scope>IDENTIFICATION</scope>
</reference>
<evidence type="ECO:0000256" key="6">
    <source>
        <dbReference type="ARBA" id="ARBA00022679"/>
    </source>
</evidence>
<keyword evidence="14" id="KW-1185">Reference proteome</keyword>
<dbReference type="GO" id="GO:0031501">
    <property type="term" value="C:mannosyltransferase complex"/>
    <property type="evidence" value="ECO:0007669"/>
    <property type="project" value="TreeGrafter"/>
</dbReference>
<evidence type="ECO:0000256" key="7">
    <source>
        <dbReference type="ARBA" id="ARBA00022692"/>
    </source>
</evidence>
<keyword evidence="4 11" id="KW-0337">GPI-anchor biosynthesis</keyword>
<evidence type="ECO:0000256" key="11">
    <source>
        <dbReference type="RuleBase" id="RU363112"/>
    </source>
</evidence>
<evidence type="ECO:0000256" key="10">
    <source>
        <dbReference type="ARBA" id="ARBA00023136"/>
    </source>
</evidence>
<evidence type="ECO:0000256" key="4">
    <source>
        <dbReference type="ARBA" id="ARBA00022502"/>
    </source>
</evidence>
<proteinExistence type="inferred from homology"/>
<dbReference type="InterPro" id="IPR007315">
    <property type="entry name" value="PIG-V/Gpi18"/>
</dbReference>
<dbReference type="Pfam" id="PF04188">
    <property type="entry name" value="Mannosyl_trans2"/>
    <property type="match status" value="1"/>
</dbReference>
<keyword evidence="7 11" id="KW-0812">Transmembrane</keyword>
<dbReference type="GO" id="GO:0005789">
    <property type="term" value="C:endoplasmic reticulum membrane"/>
    <property type="evidence" value="ECO:0007669"/>
    <property type="project" value="UniProtKB-SubCell"/>
</dbReference>
<dbReference type="PANTHER" id="PTHR12468:SF2">
    <property type="entry name" value="GPI MANNOSYLTRANSFERASE 2"/>
    <property type="match status" value="1"/>
</dbReference>
<dbReference type="AlphaFoldDB" id="A0A8C8C9A1"/>
<evidence type="ECO:0000256" key="2">
    <source>
        <dbReference type="ARBA" id="ARBA00004687"/>
    </source>
</evidence>
<keyword evidence="5 11" id="KW-0328">Glycosyltransferase</keyword>
<evidence type="ECO:0000313" key="14">
    <source>
        <dbReference type="Proteomes" id="UP000694402"/>
    </source>
</evidence>
<organism evidence="13 14">
    <name type="scientific">Oncorhynchus tshawytscha</name>
    <name type="common">Chinook salmon</name>
    <name type="synonym">Salmo tshawytscha</name>
    <dbReference type="NCBI Taxonomy" id="74940"/>
    <lineage>
        <taxon>Eukaryota</taxon>
        <taxon>Metazoa</taxon>
        <taxon>Chordata</taxon>
        <taxon>Craniata</taxon>
        <taxon>Vertebrata</taxon>
        <taxon>Euteleostomi</taxon>
        <taxon>Actinopterygii</taxon>
        <taxon>Neopterygii</taxon>
        <taxon>Teleostei</taxon>
        <taxon>Protacanthopterygii</taxon>
        <taxon>Salmoniformes</taxon>
        <taxon>Salmonidae</taxon>
        <taxon>Salmoninae</taxon>
        <taxon>Oncorhynchus</taxon>
    </lineage>
</organism>
<dbReference type="Proteomes" id="UP000694402">
    <property type="component" value="Unassembled WGS sequence"/>
</dbReference>
<feature type="region of interest" description="Disordered" evidence="12">
    <location>
        <begin position="367"/>
        <end position="408"/>
    </location>
</feature>
<comment type="pathway">
    <text evidence="2 11">Glycolipid biosynthesis; glycosylphosphatidylinositol-anchor biosynthesis.</text>
</comment>
<protein>
    <recommendedName>
        <fullName evidence="11">GPI mannosyltransferase 2</fullName>
        <ecNumber evidence="11">2.4.1.-</ecNumber>
    </recommendedName>
</protein>
<dbReference type="UniPathway" id="UPA00196"/>
<comment type="subcellular location">
    <subcellularLocation>
        <location evidence="1 11">Endoplasmic reticulum membrane</location>
        <topology evidence="1 11">Multi-pass membrane protein</topology>
    </subcellularLocation>
</comment>
<feature type="transmembrane region" description="Helical" evidence="11">
    <location>
        <begin position="114"/>
        <end position="144"/>
    </location>
</feature>
<evidence type="ECO:0000256" key="8">
    <source>
        <dbReference type="ARBA" id="ARBA00022824"/>
    </source>
</evidence>
<sequence>QHPLPAECDSTLWTRPCGTAGPASCSSLQFALLSHPCQCLHDGWLLREPVCCTDLRGASFSWREDTPSEPLSIATAARANGLVNVGFLLYLPLQQALYKYWGLRKDNNRYNKCLHYTWIIARLLFTVALGTAVIALPFLVFQYYGYRAFCTPSLSLEQISPALIQLAEDQGYRVPDENAPPPLWCLRPLPLLYSHIQDVYWDVGFLLYFQLKQIPNFLLALPMATLDMVAATLDMYYRDNPARCLRLGLWDRGANKRPDEPTPGFYSPRVFLYVVHATMLLGFGTFRMHVQCTPKTKDLLARVIRSSELQGLWPPSTPKTAPGQALRAIPEFEFKSPAPSFFAWAPPLSCSGSSDGHPPTGCSGFPPTGCFGSANGPPRTECSGRQAPSMDCPPVSSSKRPSLHSNKP</sequence>
<dbReference type="GO" id="GO:0006506">
    <property type="term" value="P:GPI anchor biosynthetic process"/>
    <property type="evidence" value="ECO:0007669"/>
    <property type="project" value="UniProtKB-UniPathway"/>
</dbReference>
<keyword evidence="6 11" id="KW-0808">Transferase</keyword>
<feature type="compositionally biased region" description="Polar residues" evidence="12">
    <location>
        <begin position="395"/>
        <end position="408"/>
    </location>
</feature>
<evidence type="ECO:0000256" key="12">
    <source>
        <dbReference type="SAM" id="MobiDB-lite"/>
    </source>
</evidence>
<evidence type="ECO:0000256" key="1">
    <source>
        <dbReference type="ARBA" id="ARBA00004477"/>
    </source>
</evidence>
<dbReference type="EC" id="2.4.1.-" evidence="11"/>
<name>A0A8C8C9A1_ONCTS</name>
<accession>A0A8C8C9A1</accession>
<dbReference type="GeneTree" id="ENSGT00390000013174"/>
<keyword evidence="8 11" id="KW-0256">Endoplasmic reticulum</keyword>
<reference evidence="13" key="2">
    <citation type="submission" date="2025-09" db="UniProtKB">
        <authorList>
            <consortium name="Ensembl"/>
        </authorList>
    </citation>
    <scope>IDENTIFICATION</scope>
</reference>
<dbReference type="GO" id="GO:0000009">
    <property type="term" value="F:alpha-1,6-mannosyltransferase activity"/>
    <property type="evidence" value="ECO:0007669"/>
    <property type="project" value="InterPro"/>
</dbReference>
<comment type="similarity">
    <text evidence="3 11">Belongs to the PIGV family.</text>
</comment>
<dbReference type="PANTHER" id="PTHR12468">
    <property type="entry name" value="GPI MANNOSYLTRANSFERASE 2"/>
    <property type="match status" value="1"/>
</dbReference>
<evidence type="ECO:0000256" key="3">
    <source>
        <dbReference type="ARBA" id="ARBA00008698"/>
    </source>
</evidence>
<dbReference type="GO" id="GO:0004376">
    <property type="term" value="F:GPI mannosyltransferase activity"/>
    <property type="evidence" value="ECO:0007669"/>
    <property type="project" value="InterPro"/>
</dbReference>
<evidence type="ECO:0000256" key="9">
    <source>
        <dbReference type="ARBA" id="ARBA00022989"/>
    </source>
</evidence>
<evidence type="ECO:0000256" key="5">
    <source>
        <dbReference type="ARBA" id="ARBA00022676"/>
    </source>
</evidence>
<keyword evidence="9 11" id="KW-1133">Transmembrane helix</keyword>
<comment type="caution">
    <text evidence="11">Lacks conserved residue(s) required for the propagation of feature annotation.</text>
</comment>
<keyword evidence="10 11" id="KW-0472">Membrane</keyword>
<comment type="function">
    <text evidence="11">Mannosyltransferase involved in glycosylphosphatidylinositol-anchor biosynthesis.</text>
</comment>
<dbReference type="Ensembl" id="ENSOTST00005009245.2">
    <property type="protein sequence ID" value="ENSOTSP00005008382.2"/>
    <property type="gene ID" value="ENSOTSG00005004600.2"/>
</dbReference>
<evidence type="ECO:0000313" key="13">
    <source>
        <dbReference type="Ensembl" id="ENSOTSP00005008382.2"/>
    </source>
</evidence>